<dbReference type="PANTHER" id="PTHR12049">
    <property type="entry name" value="PROTEIN ARGININE METHYLTRANSFERASE NDUFAF7, MITOCHONDRIAL"/>
    <property type="match status" value="1"/>
</dbReference>
<keyword evidence="2 3" id="KW-0808">Transferase</keyword>
<keyword evidence="1 3" id="KW-0489">Methyltransferase</keyword>
<accession>A0ABS9H1I1</accession>
<dbReference type="RefSeq" id="WP_236333867.1">
    <property type="nucleotide sequence ID" value="NZ_JAKIJS010000001.1"/>
</dbReference>
<dbReference type="Proteomes" id="UP001649381">
    <property type="component" value="Unassembled WGS sequence"/>
</dbReference>
<comment type="caution">
    <text evidence="3">The sequence shown here is derived from an EMBL/GenBank/DDBJ whole genome shotgun (WGS) entry which is preliminary data.</text>
</comment>
<evidence type="ECO:0000256" key="1">
    <source>
        <dbReference type="ARBA" id="ARBA00022603"/>
    </source>
</evidence>
<dbReference type="InterPro" id="IPR038375">
    <property type="entry name" value="NDUFAF7_sf"/>
</dbReference>
<proteinExistence type="predicted"/>
<dbReference type="Gene3D" id="3.40.50.12710">
    <property type="match status" value="1"/>
</dbReference>
<reference evidence="3 4" key="1">
    <citation type="submission" date="2022-01" db="EMBL/GenBank/DDBJ databases">
        <title>Alkalihalobacillus sp. EGI L200015, a novel bacterium isolated from a salt lake sediment.</title>
        <authorList>
            <person name="Gao L."/>
            <person name="Fang B.-Z."/>
            <person name="Li W.-J."/>
        </authorList>
    </citation>
    <scope>NUCLEOTIDE SEQUENCE [LARGE SCALE GENOMIC DNA]</scope>
    <source>
        <strain evidence="3 4">KCTC 12718</strain>
    </source>
</reference>
<dbReference type="SUPFAM" id="SSF53335">
    <property type="entry name" value="S-adenosyl-L-methionine-dependent methyltransferases"/>
    <property type="match status" value="1"/>
</dbReference>
<keyword evidence="4" id="KW-1185">Reference proteome</keyword>
<dbReference type="GO" id="GO:0008168">
    <property type="term" value="F:methyltransferase activity"/>
    <property type="evidence" value="ECO:0007669"/>
    <property type="project" value="UniProtKB-KW"/>
</dbReference>
<dbReference type="GO" id="GO:0032259">
    <property type="term" value="P:methylation"/>
    <property type="evidence" value="ECO:0007669"/>
    <property type="project" value="UniProtKB-KW"/>
</dbReference>
<dbReference type="Pfam" id="PF02636">
    <property type="entry name" value="Methyltransf_28"/>
    <property type="match status" value="1"/>
</dbReference>
<dbReference type="PANTHER" id="PTHR12049:SF7">
    <property type="entry name" value="PROTEIN ARGININE METHYLTRANSFERASE NDUFAF7, MITOCHONDRIAL"/>
    <property type="match status" value="1"/>
</dbReference>
<protein>
    <submittedName>
        <fullName evidence="3">SAM-dependent methyltransferase</fullName>
        <ecNumber evidence="3">2.1.1.-</ecNumber>
    </submittedName>
</protein>
<dbReference type="EC" id="2.1.1.-" evidence="3"/>
<dbReference type="InterPro" id="IPR003788">
    <property type="entry name" value="NDUFAF7"/>
</dbReference>
<organism evidence="3 4">
    <name type="scientific">Pseudalkalibacillus berkeleyi</name>
    <dbReference type="NCBI Taxonomy" id="1069813"/>
    <lineage>
        <taxon>Bacteria</taxon>
        <taxon>Bacillati</taxon>
        <taxon>Bacillota</taxon>
        <taxon>Bacilli</taxon>
        <taxon>Bacillales</taxon>
        <taxon>Fictibacillaceae</taxon>
        <taxon>Pseudalkalibacillus</taxon>
    </lineage>
</organism>
<gene>
    <name evidence="3" type="ORF">L2716_09140</name>
</gene>
<evidence type="ECO:0000313" key="3">
    <source>
        <dbReference type="EMBL" id="MCF6137891.1"/>
    </source>
</evidence>
<evidence type="ECO:0000256" key="2">
    <source>
        <dbReference type="ARBA" id="ARBA00022679"/>
    </source>
</evidence>
<dbReference type="EMBL" id="JAKIJS010000001">
    <property type="protein sequence ID" value="MCF6137891.1"/>
    <property type="molecule type" value="Genomic_DNA"/>
</dbReference>
<name>A0ABS9H1I1_9BACL</name>
<sequence>MENALYHQQGYYQRKRMKIGKEGDFYTSSSVHPVFAWVFADYFVAYCESNDVPLHICELGGGKGDFAKQVLDYLRETSPDRYKRLKYMFVDVSKDHIEVAKSTLREHENVSYFESIEDFERMDANFKGVIFSNELLDAFPVHVVMKNNGQLFEVMITVDDHDQLKEITEPLHNEQVRVWIHDYKVDIPEGHRIEVPLIMDSWLKQMSNLLCEGALVTVDYGYTKEEFQDPALKNGTLRGYYKHQMVTDPLHHAGEMDLTVHIPFDALIQKGNEVGLEYVTLQRQRDFLVDHGLFNHLIDHQQPDPFSKESKLNRAIRSFATPGGISDAFRVLIQQKNTGNIK</sequence>
<dbReference type="InterPro" id="IPR029063">
    <property type="entry name" value="SAM-dependent_MTases_sf"/>
</dbReference>
<evidence type="ECO:0000313" key="4">
    <source>
        <dbReference type="Proteomes" id="UP001649381"/>
    </source>
</evidence>